<dbReference type="Proteomes" id="UP000606600">
    <property type="component" value="Unassembled WGS sequence"/>
</dbReference>
<evidence type="ECO:0000259" key="1">
    <source>
        <dbReference type="Pfam" id="PF05523"/>
    </source>
</evidence>
<dbReference type="InterPro" id="IPR008894">
    <property type="entry name" value="QdtA_cupin_dom"/>
</dbReference>
<keyword evidence="3" id="KW-1185">Reference proteome</keyword>
<organism evidence="2 3">
    <name type="scientific">Mucilaginibacter pankratovii</name>
    <dbReference type="NCBI Taxonomy" id="2772110"/>
    <lineage>
        <taxon>Bacteria</taxon>
        <taxon>Pseudomonadati</taxon>
        <taxon>Bacteroidota</taxon>
        <taxon>Sphingobacteriia</taxon>
        <taxon>Sphingobacteriales</taxon>
        <taxon>Sphingobacteriaceae</taxon>
        <taxon>Mucilaginibacter</taxon>
    </lineage>
</organism>
<dbReference type="RefSeq" id="WP_191188657.1">
    <property type="nucleotide sequence ID" value="NZ_JACWMY010000004.1"/>
</dbReference>
<dbReference type="CDD" id="cd20292">
    <property type="entry name" value="cupin_QdtA-like"/>
    <property type="match status" value="1"/>
</dbReference>
<feature type="domain" description="Sugar 3,4-ketoisomerase QdtA cupin" evidence="1">
    <location>
        <begin position="4"/>
        <end position="131"/>
    </location>
</feature>
<sequence length="134" mass="15723">MLNPEIIQLPKILDDRGNLSFIEESNHIPFKIERTYWIYDVPGGERRGGHAYSDLQEFIVALSGSFDVVLHDGTKELRFHLNRSYYGLYIPKMMWRELENFSTNSLALILADKKYSEEAYIRNFDEFVQKRNAG</sequence>
<dbReference type="SUPFAM" id="SSF51182">
    <property type="entry name" value="RmlC-like cupins"/>
    <property type="match status" value="1"/>
</dbReference>
<name>A0ABR7WNU9_9SPHI</name>
<dbReference type="InterPro" id="IPR011051">
    <property type="entry name" value="RmlC_Cupin_sf"/>
</dbReference>
<dbReference type="EMBL" id="JACWMY010000004">
    <property type="protein sequence ID" value="MBD1363990.1"/>
    <property type="molecule type" value="Genomic_DNA"/>
</dbReference>
<evidence type="ECO:0000313" key="2">
    <source>
        <dbReference type="EMBL" id="MBD1363990.1"/>
    </source>
</evidence>
<proteinExistence type="predicted"/>
<reference evidence="2 3" key="1">
    <citation type="submission" date="2020-09" db="EMBL/GenBank/DDBJ databases">
        <title>Novel species of Mucilaginibacter isolated from a glacier on the Tibetan Plateau.</title>
        <authorList>
            <person name="Liu Q."/>
            <person name="Xin Y.-H."/>
        </authorList>
    </citation>
    <scope>NUCLEOTIDE SEQUENCE [LARGE SCALE GENOMIC DNA]</scope>
    <source>
        <strain evidence="2 3">ZT4R22</strain>
    </source>
</reference>
<evidence type="ECO:0000313" key="3">
    <source>
        <dbReference type="Proteomes" id="UP000606600"/>
    </source>
</evidence>
<protein>
    <submittedName>
        <fullName evidence="2">WxcM-like domain-containing protein</fullName>
    </submittedName>
</protein>
<comment type="caution">
    <text evidence="2">The sequence shown here is derived from an EMBL/GenBank/DDBJ whole genome shotgun (WGS) entry which is preliminary data.</text>
</comment>
<accession>A0ABR7WNU9</accession>
<dbReference type="Gene3D" id="2.60.120.10">
    <property type="entry name" value="Jelly Rolls"/>
    <property type="match status" value="1"/>
</dbReference>
<dbReference type="Pfam" id="PF05523">
    <property type="entry name" value="FdtA"/>
    <property type="match status" value="1"/>
</dbReference>
<dbReference type="InterPro" id="IPR014710">
    <property type="entry name" value="RmlC-like_jellyroll"/>
</dbReference>
<gene>
    <name evidence="2" type="ORF">IDJ77_09235</name>
</gene>